<evidence type="ECO:0000259" key="1">
    <source>
        <dbReference type="PROSITE" id="PS50181"/>
    </source>
</evidence>
<accession>A0A8J5KBF6</accession>
<dbReference type="GO" id="GO:0019005">
    <property type="term" value="C:SCF ubiquitin ligase complex"/>
    <property type="evidence" value="ECO:0007669"/>
    <property type="project" value="TreeGrafter"/>
</dbReference>
<dbReference type="EMBL" id="JACMSC010000018">
    <property type="protein sequence ID" value="KAG6476131.1"/>
    <property type="molecule type" value="Genomic_DNA"/>
</dbReference>
<dbReference type="Pfam" id="PF25372">
    <property type="entry name" value="DUF7885"/>
    <property type="match status" value="1"/>
</dbReference>
<keyword evidence="3" id="KW-1185">Reference proteome</keyword>
<dbReference type="SMART" id="SM00367">
    <property type="entry name" value="LRR_CC"/>
    <property type="match status" value="9"/>
</dbReference>
<organism evidence="2 3">
    <name type="scientific">Zingiber officinale</name>
    <name type="common">Ginger</name>
    <name type="synonym">Amomum zingiber</name>
    <dbReference type="NCBI Taxonomy" id="94328"/>
    <lineage>
        <taxon>Eukaryota</taxon>
        <taxon>Viridiplantae</taxon>
        <taxon>Streptophyta</taxon>
        <taxon>Embryophyta</taxon>
        <taxon>Tracheophyta</taxon>
        <taxon>Spermatophyta</taxon>
        <taxon>Magnoliopsida</taxon>
        <taxon>Liliopsida</taxon>
        <taxon>Zingiberales</taxon>
        <taxon>Zingiberaceae</taxon>
        <taxon>Zingiber</taxon>
    </lineage>
</organism>
<gene>
    <name evidence="2" type="ORF">ZIOFF_065367</name>
</gene>
<dbReference type="PANTHER" id="PTHR13318:SF105">
    <property type="entry name" value="F-BOX_LRR-REPEAT PROTEIN 3"/>
    <property type="match status" value="1"/>
</dbReference>
<dbReference type="GO" id="GO:0031146">
    <property type="term" value="P:SCF-dependent proteasomal ubiquitin-dependent protein catabolic process"/>
    <property type="evidence" value="ECO:0007669"/>
    <property type="project" value="TreeGrafter"/>
</dbReference>
<dbReference type="SMART" id="SM00256">
    <property type="entry name" value="FBOX"/>
    <property type="match status" value="1"/>
</dbReference>
<sequence>MAKMVRDGNGGGQLTEALPQALLLEIMARLDLESLCSLAPVCKSLHSSVSQRISVLSTLDLSEEISSEEMSSLHNTRLKNRALASKFQDISPTNCSLRRILTDNKSLQNLILNCRWLDDSSVEVFAKESIRELVLLRCTRFSSYIFTAIGKCCRKLRMFTVEMKQVNNEPAASYNKSVGQMLDRCLCLESFSVKLYSDHDYFCNLWSFQLTIPQTIKVLLLRPISDLHAKQFICNRGVGGSDAWLAGVSMPSSGPMIYSLRSLTLVVSQITDELVFNITSNLHHLVELCLEDNPREGPSLQNDLTNRGLELLGSFGKLISLSLTRGKKSLTKFKMVNDVGILLLAEGCGRLESLRLGGFAKVTDAGYSSILQCCKNLKRLQIWNGLLLSDLTFHNFAPTGNLTEVRLVSGKYITSEILEYFSLCENLQVLDLSLCRNIADEGLNSISRLCKMTTLNLSGVDISDEGLSTLGGGASPIETLNLRGCKRITDRGIVMMLCDSILRKTLVTLDLSYLSLSDIAIVAVAEACTEISNLCIRNCFFISDASLSALGSPERTRGKRSLRKLDLFNCCRLSANVSRMVSHPFFCGLRWLGVGKTRFFSEGKDAPEELLSTKPGLSICAIGCEIGCKDGWQHHEGGVIT</sequence>
<dbReference type="InterPro" id="IPR057207">
    <property type="entry name" value="FBXL15_LRR"/>
</dbReference>
<dbReference type="SUPFAM" id="SSF52047">
    <property type="entry name" value="RNI-like"/>
    <property type="match status" value="2"/>
</dbReference>
<dbReference type="SUPFAM" id="SSF81383">
    <property type="entry name" value="F-box domain"/>
    <property type="match status" value="1"/>
</dbReference>
<protein>
    <recommendedName>
        <fullName evidence="1">F-box domain-containing protein</fullName>
    </recommendedName>
</protein>
<dbReference type="InterPro" id="IPR036047">
    <property type="entry name" value="F-box-like_dom_sf"/>
</dbReference>
<dbReference type="InterPro" id="IPR006553">
    <property type="entry name" value="Leu-rich_rpt_Cys-con_subtyp"/>
</dbReference>
<dbReference type="InterPro" id="IPR001810">
    <property type="entry name" value="F-box_dom"/>
</dbReference>
<dbReference type="AlphaFoldDB" id="A0A8J5KBF6"/>
<dbReference type="Pfam" id="PF12937">
    <property type="entry name" value="F-box-like"/>
    <property type="match status" value="1"/>
</dbReference>
<feature type="domain" description="F-box" evidence="1">
    <location>
        <begin position="12"/>
        <end position="59"/>
    </location>
</feature>
<dbReference type="PROSITE" id="PS50181">
    <property type="entry name" value="FBOX"/>
    <property type="match status" value="1"/>
</dbReference>
<dbReference type="Proteomes" id="UP000734854">
    <property type="component" value="Unassembled WGS sequence"/>
</dbReference>
<dbReference type="Gene3D" id="1.20.1280.50">
    <property type="match status" value="1"/>
</dbReference>
<reference evidence="2 3" key="1">
    <citation type="submission" date="2020-08" db="EMBL/GenBank/DDBJ databases">
        <title>Plant Genome Project.</title>
        <authorList>
            <person name="Zhang R.-G."/>
        </authorList>
    </citation>
    <scope>NUCLEOTIDE SEQUENCE [LARGE SCALE GENOMIC DNA]</scope>
    <source>
        <tissue evidence="2">Rhizome</tissue>
    </source>
</reference>
<proteinExistence type="predicted"/>
<dbReference type="InterPro" id="IPR032675">
    <property type="entry name" value="LRR_dom_sf"/>
</dbReference>
<dbReference type="Gene3D" id="3.80.10.10">
    <property type="entry name" value="Ribonuclease Inhibitor"/>
    <property type="match status" value="2"/>
</dbReference>
<evidence type="ECO:0000313" key="3">
    <source>
        <dbReference type="Proteomes" id="UP000734854"/>
    </source>
</evidence>
<dbReference type="PANTHER" id="PTHR13318">
    <property type="entry name" value="PARTNER OF PAIRED, ISOFORM B-RELATED"/>
    <property type="match status" value="1"/>
</dbReference>
<name>A0A8J5KBF6_ZINOF</name>
<comment type="caution">
    <text evidence="2">The sequence shown here is derived from an EMBL/GenBank/DDBJ whole genome shotgun (WGS) entry which is preliminary data.</text>
</comment>
<evidence type="ECO:0000313" key="2">
    <source>
        <dbReference type="EMBL" id="KAG6476131.1"/>
    </source>
</evidence>